<keyword evidence="9" id="KW-0862">Zinc</keyword>
<evidence type="ECO:0000256" key="12">
    <source>
        <dbReference type="ARBA" id="ARBA00023204"/>
    </source>
</evidence>
<evidence type="ECO:0000256" key="15">
    <source>
        <dbReference type="SAM" id="MobiDB-lite"/>
    </source>
</evidence>
<feature type="compositionally biased region" description="Low complexity" evidence="15">
    <location>
        <begin position="527"/>
        <end position="547"/>
    </location>
</feature>
<feature type="region of interest" description="Disordered" evidence="15">
    <location>
        <begin position="466"/>
        <end position="547"/>
    </location>
</feature>
<feature type="compositionally biased region" description="Basic and acidic residues" evidence="15">
    <location>
        <begin position="469"/>
        <end position="482"/>
    </location>
</feature>
<dbReference type="GO" id="GO:0006338">
    <property type="term" value="P:chromatin remodeling"/>
    <property type="evidence" value="ECO:0007669"/>
    <property type="project" value="TreeGrafter"/>
</dbReference>
<evidence type="ECO:0000256" key="11">
    <source>
        <dbReference type="ARBA" id="ARBA00023125"/>
    </source>
</evidence>
<evidence type="ECO:0000313" key="17">
    <source>
        <dbReference type="Proteomes" id="UP000515152"/>
    </source>
</evidence>
<keyword evidence="8" id="KW-0378">Hydrolase</keyword>
<dbReference type="EC" id="3.6.4.12" evidence="3"/>
<dbReference type="KEGG" id="char:105893199"/>
<keyword evidence="6" id="KW-0227">DNA damage</keyword>
<evidence type="ECO:0000256" key="6">
    <source>
        <dbReference type="ARBA" id="ARBA00022763"/>
    </source>
</evidence>
<comment type="similarity">
    <text evidence="2">Belongs to the SNF2/RAD54 helicase family.</text>
</comment>
<feature type="domain" description="PHD-type" evidence="16">
    <location>
        <begin position="568"/>
        <end position="705"/>
    </location>
</feature>
<reference evidence="18" key="1">
    <citation type="submission" date="2025-08" db="UniProtKB">
        <authorList>
            <consortium name="RefSeq"/>
        </authorList>
    </citation>
    <scope>IDENTIFICATION</scope>
</reference>
<dbReference type="GO" id="GO:0031490">
    <property type="term" value="F:chromatin DNA binding"/>
    <property type="evidence" value="ECO:0007669"/>
    <property type="project" value="TreeGrafter"/>
</dbReference>
<dbReference type="GO" id="GO:0005721">
    <property type="term" value="C:pericentric heterochromatin"/>
    <property type="evidence" value="ECO:0007669"/>
    <property type="project" value="TreeGrafter"/>
</dbReference>
<dbReference type="AlphaFoldDB" id="A0A6P3VLE8"/>
<evidence type="ECO:0000256" key="8">
    <source>
        <dbReference type="ARBA" id="ARBA00022801"/>
    </source>
</evidence>
<dbReference type="GO" id="GO:0008270">
    <property type="term" value="F:zinc ion binding"/>
    <property type="evidence" value="ECO:0007669"/>
    <property type="project" value="UniProtKB-KW"/>
</dbReference>
<evidence type="ECO:0000256" key="4">
    <source>
        <dbReference type="ARBA" id="ARBA00022723"/>
    </source>
</evidence>
<sequence length="805" mass="90569">MSTDFLSPEPRYGKLNVLVTKLQEFLAHVAEEQDGDLPSPQPVNGLVAANSIVSQATDQTIKEEAQPCCSSVLKPPHENRQPSPVRSRRKPLIVIRHTGQDESDCSSDSRSSVSDDSSDLNIDFLPKGTVVVRPQPVEDGRDEFRGPEFGTKTRSKQNRLLKQNYDLQVVSCTACGQQVNHFHKDAVYRHPALKVLICKSCFRYYMSDDISKDADGTDAQCRWCAEGGNLICCDYCTNAFCKKCVLRNFGRKELSDMLDADKKWHCYVCYPEPLVRLVLACDTTLQNLQNGGTRRARLDPQRAKILALKGQQTPTQTEDSEAPLSTGLLQRTQRLVEMTMALNQSFVQFMQVSEEDNSDEEEERTIKLKDYSNVPVDLQNAYNALQHAVEMELRRCGQEDPRTLYTSSEQEHPASQIKEGQTSSVGDEEQEDERGIQPMDEESRCSLWVQQTPLLTSTDTSVEGSGIFELEKSSSPDLERTSIPKSKLYDQSPSPSYSSSSSSSRLTTSVQPRPRGRPRKRQPKSPGPVELSSHSSSSDTGGCGSESGCDSDFKDQHLTTKGVSPLNARTFQVLPNFDFCTACGQQMNHFQWDAVYRHPALKVLICKPCYRYYMSDDISKDVDGADEQCRWCAEGGDLICCDYCTNAFCKKCVLRNFGRKALSAILDEGRKWHCYICNPEALVGLVLACDATFENLHNFGIKRARLDPERTDIFVPKGQFSHTQDFFLSVHLSARNQRLVEMTTALNESYMQFMQSFQEVSFDEEEDGTMKLKAYFNILVDLKKAHDALKETVEAEIQRCMLKGP</sequence>
<dbReference type="InterPro" id="IPR011011">
    <property type="entry name" value="Znf_FYVE_PHD"/>
</dbReference>
<name>A0A6P3VLE8_CLUHA</name>
<dbReference type="Proteomes" id="UP000515152">
    <property type="component" value="Chromosome 8"/>
</dbReference>
<dbReference type="Pfam" id="PF17981">
    <property type="entry name" value="ADD_ATRX"/>
    <property type="match status" value="2"/>
</dbReference>
<accession>A0A6P3VLE8</accession>
<dbReference type="InterPro" id="IPR052131">
    <property type="entry name" value="ATRX_domain-containing"/>
</dbReference>
<feature type="compositionally biased region" description="Basic residues" evidence="15">
    <location>
        <begin position="514"/>
        <end position="523"/>
    </location>
</feature>
<evidence type="ECO:0000256" key="13">
    <source>
        <dbReference type="ARBA" id="ARBA00023242"/>
    </source>
</evidence>
<feature type="region of interest" description="Disordered" evidence="15">
    <location>
        <begin position="61"/>
        <end position="119"/>
    </location>
</feature>
<dbReference type="Gene3D" id="3.30.40.10">
    <property type="entry name" value="Zinc/RING finger domain, C3HC4 (zinc finger)"/>
    <property type="match status" value="2"/>
</dbReference>
<dbReference type="GO" id="GO:0005634">
    <property type="term" value="C:nucleus"/>
    <property type="evidence" value="ECO:0007669"/>
    <property type="project" value="UniProtKB-SubCell"/>
</dbReference>
<feature type="compositionally biased region" description="Low complexity" evidence="15">
    <location>
        <begin position="492"/>
        <end position="504"/>
    </location>
</feature>
<keyword evidence="7" id="KW-0863">Zinc-finger</keyword>
<dbReference type="InterPro" id="IPR025766">
    <property type="entry name" value="ADD"/>
</dbReference>
<dbReference type="PANTHER" id="PTHR46357">
    <property type="entry name" value="TRANSCRIPTIONAL REGULATOR ATRX"/>
    <property type="match status" value="1"/>
</dbReference>
<organism evidence="17 18">
    <name type="scientific">Clupea harengus</name>
    <name type="common">Atlantic herring</name>
    <dbReference type="NCBI Taxonomy" id="7950"/>
    <lineage>
        <taxon>Eukaryota</taxon>
        <taxon>Metazoa</taxon>
        <taxon>Chordata</taxon>
        <taxon>Craniata</taxon>
        <taxon>Vertebrata</taxon>
        <taxon>Euteleostomi</taxon>
        <taxon>Actinopterygii</taxon>
        <taxon>Neopterygii</taxon>
        <taxon>Teleostei</taxon>
        <taxon>Clupei</taxon>
        <taxon>Clupeiformes</taxon>
        <taxon>Clupeoidei</taxon>
        <taxon>Clupeidae</taxon>
        <taxon>Clupea</taxon>
    </lineage>
</organism>
<evidence type="ECO:0000256" key="14">
    <source>
        <dbReference type="ARBA" id="ARBA00047995"/>
    </source>
</evidence>
<evidence type="ECO:0000256" key="7">
    <source>
        <dbReference type="ARBA" id="ARBA00022771"/>
    </source>
</evidence>
<comment type="catalytic activity">
    <reaction evidence="14">
        <text>ATP + H2O = ADP + phosphate + H(+)</text>
        <dbReference type="Rhea" id="RHEA:13065"/>
        <dbReference type="ChEBI" id="CHEBI:15377"/>
        <dbReference type="ChEBI" id="CHEBI:15378"/>
        <dbReference type="ChEBI" id="CHEBI:30616"/>
        <dbReference type="ChEBI" id="CHEBI:43474"/>
        <dbReference type="ChEBI" id="CHEBI:456216"/>
        <dbReference type="EC" id="3.6.4.12"/>
    </reaction>
</comment>
<evidence type="ECO:0000259" key="16">
    <source>
        <dbReference type="PROSITE" id="PS51533"/>
    </source>
</evidence>
<dbReference type="SUPFAM" id="SSF57903">
    <property type="entry name" value="FYVE/PHD zinc finger"/>
    <property type="match status" value="2"/>
</dbReference>
<proteinExistence type="inferred from homology"/>
<dbReference type="GO" id="GO:0031297">
    <property type="term" value="P:replication fork processing"/>
    <property type="evidence" value="ECO:0007669"/>
    <property type="project" value="TreeGrafter"/>
</dbReference>
<dbReference type="PANTHER" id="PTHR46357:SF1">
    <property type="entry name" value="TRANSCRIPTIONAL REGULATOR ATRX"/>
    <property type="match status" value="1"/>
</dbReference>
<comment type="subcellular location">
    <subcellularLocation>
        <location evidence="1">Nucleus</location>
    </subcellularLocation>
</comment>
<evidence type="ECO:0000256" key="9">
    <source>
        <dbReference type="ARBA" id="ARBA00022833"/>
    </source>
</evidence>
<dbReference type="GeneID" id="105893199"/>
<keyword evidence="5" id="KW-0547">Nucleotide-binding</keyword>
<evidence type="ECO:0000313" key="18">
    <source>
        <dbReference type="RefSeq" id="XP_012675023.1"/>
    </source>
</evidence>
<dbReference type="GO" id="GO:0003678">
    <property type="term" value="F:DNA helicase activity"/>
    <property type="evidence" value="ECO:0007669"/>
    <property type="project" value="UniProtKB-EC"/>
</dbReference>
<keyword evidence="12" id="KW-0234">DNA repair</keyword>
<dbReference type="OrthoDB" id="2020972at2759"/>
<dbReference type="GO" id="GO:0005524">
    <property type="term" value="F:ATP binding"/>
    <property type="evidence" value="ECO:0007669"/>
    <property type="project" value="UniProtKB-KW"/>
</dbReference>
<keyword evidence="13" id="KW-0539">Nucleus</keyword>
<protein>
    <recommendedName>
        <fullName evidence="3">DNA helicase</fullName>
        <ecNumber evidence="3">3.6.4.12</ecNumber>
    </recommendedName>
</protein>
<keyword evidence="17" id="KW-1185">Reference proteome</keyword>
<dbReference type="GO" id="GO:0016787">
    <property type="term" value="F:hydrolase activity"/>
    <property type="evidence" value="ECO:0007669"/>
    <property type="project" value="UniProtKB-KW"/>
</dbReference>
<dbReference type="InterPro" id="IPR013083">
    <property type="entry name" value="Znf_RING/FYVE/PHD"/>
</dbReference>
<dbReference type="PROSITE" id="PS51533">
    <property type="entry name" value="ADD"/>
    <property type="match status" value="2"/>
</dbReference>
<gene>
    <name evidence="18" type="primary">LOC105893199</name>
</gene>
<feature type="compositionally biased region" description="Low complexity" evidence="15">
    <location>
        <begin position="106"/>
        <end position="115"/>
    </location>
</feature>
<dbReference type="RefSeq" id="XP_012675023.1">
    <property type="nucleotide sequence ID" value="XM_012819569.3"/>
</dbReference>
<feature type="domain" description="PHD-type" evidence="16">
    <location>
        <begin position="160"/>
        <end position="297"/>
    </location>
</feature>
<dbReference type="GO" id="GO:0006281">
    <property type="term" value="P:DNA repair"/>
    <property type="evidence" value="ECO:0007669"/>
    <property type="project" value="UniProtKB-KW"/>
</dbReference>
<evidence type="ECO:0000256" key="2">
    <source>
        <dbReference type="ARBA" id="ARBA00007025"/>
    </source>
</evidence>
<evidence type="ECO:0000256" key="5">
    <source>
        <dbReference type="ARBA" id="ARBA00022741"/>
    </source>
</evidence>
<keyword evidence="10" id="KW-0067">ATP-binding</keyword>
<dbReference type="InterPro" id="IPR041430">
    <property type="entry name" value="ADD_ATRX"/>
</dbReference>
<keyword evidence="11" id="KW-0238">DNA-binding</keyword>
<evidence type="ECO:0000256" key="10">
    <source>
        <dbReference type="ARBA" id="ARBA00022840"/>
    </source>
</evidence>
<keyword evidence="4" id="KW-0479">Metal-binding</keyword>
<dbReference type="GO" id="GO:0010468">
    <property type="term" value="P:regulation of gene expression"/>
    <property type="evidence" value="ECO:0007669"/>
    <property type="project" value="UniProtKB-ARBA"/>
</dbReference>
<dbReference type="CDD" id="cd11726">
    <property type="entry name" value="ADDz_ATRX"/>
    <property type="match status" value="2"/>
</dbReference>
<feature type="region of interest" description="Disordered" evidence="15">
    <location>
        <begin position="404"/>
        <end position="444"/>
    </location>
</feature>
<evidence type="ECO:0000256" key="1">
    <source>
        <dbReference type="ARBA" id="ARBA00004123"/>
    </source>
</evidence>
<evidence type="ECO:0000256" key="3">
    <source>
        <dbReference type="ARBA" id="ARBA00012551"/>
    </source>
</evidence>